<comment type="function">
    <text evidence="3">Sliding clamp subunit that acts as a moving platform for DNA processing. Responsible for tethering the catalytic subunit of DNA polymerase and other proteins to DNA during high-speed replication.</text>
</comment>
<dbReference type="GO" id="GO:0003677">
    <property type="term" value="F:DNA binding"/>
    <property type="evidence" value="ECO:0007669"/>
    <property type="project" value="UniProtKB-UniRule"/>
</dbReference>
<dbReference type="GO" id="GO:0006272">
    <property type="term" value="P:leading strand elongation"/>
    <property type="evidence" value="ECO:0007669"/>
    <property type="project" value="TreeGrafter"/>
</dbReference>
<comment type="similarity">
    <text evidence="3">Belongs to the PCNA family.</text>
</comment>
<dbReference type="GO" id="GO:0006275">
    <property type="term" value="P:regulation of DNA replication"/>
    <property type="evidence" value="ECO:0007669"/>
    <property type="project" value="UniProtKB-UniRule"/>
</dbReference>
<evidence type="ECO:0000259" key="5">
    <source>
        <dbReference type="Pfam" id="PF00705"/>
    </source>
</evidence>
<comment type="subunit">
    <text evidence="3">Homotrimer. The subunits circularize to form a toroid; DNA passes through its center. Replication factor C (RFC) is required to load the toroid on the DNA.</text>
</comment>
<keyword evidence="1 3" id="KW-0235">DNA replication</keyword>
<evidence type="ECO:0000256" key="3">
    <source>
        <dbReference type="HAMAP-Rule" id="MF_00317"/>
    </source>
</evidence>
<protein>
    <recommendedName>
        <fullName evidence="3">DNA polymerase sliding clamp</fullName>
    </recommendedName>
    <alternativeName>
        <fullName evidence="3">Proliferating cell nuclear antigen homolog</fullName>
        <shortName evidence="3">PCNA</shortName>
    </alternativeName>
</protein>
<accession>A0A498KQQ6</accession>
<keyword evidence="7" id="KW-1185">Reference proteome</keyword>
<dbReference type="EMBL" id="RDFA01000008">
    <property type="protein sequence ID" value="RXK46608.1"/>
    <property type="molecule type" value="Genomic_DNA"/>
</dbReference>
<name>A0A498KQQ6_9EURY</name>
<evidence type="ECO:0000313" key="7">
    <source>
        <dbReference type="Proteomes" id="UP000289691"/>
    </source>
</evidence>
<gene>
    <name evidence="3" type="primary">pcn</name>
    <name evidence="6" type="ORF">EAF64_18180</name>
</gene>
<dbReference type="Pfam" id="PF00705">
    <property type="entry name" value="PCNA_N"/>
    <property type="match status" value="1"/>
</dbReference>
<evidence type="ECO:0000256" key="2">
    <source>
        <dbReference type="ARBA" id="ARBA00023125"/>
    </source>
</evidence>
<sequence>MSQAVEPDDRDDIEPATDDDAAVSILTNGDPLRSWVELPDSLVDECRLRIDDDGLHVAAVDPANVAMLETTFRAEGFRGFDAPDSEVAFGLNLDRFTSVISWARKRGEDGDPISIDLFENPARMRVSVTRTDQRMKRVSEWFGIDPDHIRQDPNPPDLDLPDRADPNPSNLVDAVEAVDDHRDYAYITRDSDTFVLASQESGNTQIDPDDDTDAETGAGAVYMPETAWSEGDGEATSSLFSLDYLDDMVAAIKKSKADRLTVHWGDQFPVELNFSHEDWGITSTFVLAPRFESDGGGA</sequence>
<dbReference type="GO" id="GO:0030337">
    <property type="term" value="F:DNA polymerase processivity factor activity"/>
    <property type="evidence" value="ECO:0007669"/>
    <property type="project" value="UniProtKB-UniRule"/>
</dbReference>
<evidence type="ECO:0000256" key="1">
    <source>
        <dbReference type="ARBA" id="ARBA00022705"/>
    </source>
</evidence>
<dbReference type="PANTHER" id="PTHR11352">
    <property type="entry name" value="PROLIFERATING CELL NUCLEAR ANTIGEN"/>
    <property type="match status" value="1"/>
</dbReference>
<reference evidence="6 7" key="1">
    <citation type="submission" date="2019-01" db="EMBL/GenBank/DDBJ databases">
        <title>Halorientalis sp. F13-25 a new haloarchaeum isolated from hypersaline water.</title>
        <authorList>
            <person name="Ana D.-V."/>
            <person name="Cristina S.-P."/>
            <person name="Antonio V."/>
        </authorList>
    </citation>
    <scope>NUCLEOTIDE SEQUENCE [LARGE SCALE GENOMIC DNA]</scope>
    <source>
        <strain evidence="6 7">F13-25</strain>
    </source>
</reference>
<dbReference type="PANTHER" id="PTHR11352:SF0">
    <property type="entry name" value="PROLIFERATING CELL NUCLEAR ANTIGEN"/>
    <property type="match status" value="1"/>
</dbReference>
<dbReference type="InterPro" id="IPR000730">
    <property type="entry name" value="Pr_cel_nuc_antig"/>
</dbReference>
<feature type="domain" description="Proliferating cell nuclear antigen PCNA N-terminal" evidence="5">
    <location>
        <begin position="36"/>
        <end position="104"/>
    </location>
</feature>
<comment type="caution">
    <text evidence="6">The sequence shown here is derived from an EMBL/GenBank/DDBJ whole genome shotgun (WGS) entry which is preliminary data.</text>
</comment>
<dbReference type="SUPFAM" id="SSF55979">
    <property type="entry name" value="DNA clamp"/>
    <property type="match status" value="1"/>
</dbReference>
<dbReference type="CDD" id="cd00577">
    <property type="entry name" value="PCNA"/>
    <property type="match status" value="1"/>
</dbReference>
<keyword evidence="2 3" id="KW-0238">DNA-binding</keyword>
<dbReference type="HAMAP" id="MF_00317">
    <property type="entry name" value="DNApol_clamp_arch"/>
    <property type="match status" value="1"/>
</dbReference>
<dbReference type="RefSeq" id="WP_129070407.1">
    <property type="nucleotide sequence ID" value="NZ_RDFA01000008.1"/>
</dbReference>
<dbReference type="OrthoDB" id="14749at2157"/>
<proteinExistence type="inferred from homology"/>
<dbReference type="AlphaFoldDB" id="A0A498KQQ6"/>
<dbReference type="Proteomes" id="UP000289691">
    <property type="component" value="Unassembled WGS sequence"/>
</dbReference>
<dbReference type="Gene3D" id="3.70.10.10">
    <property type="match status" value="1"/>
</dbReference>
<dbReference type="InterPro" id="IPR046938">
    <property type="entry name" value="DNA_clamp_sf"/>
</dbReference>
<organism evidence="6 7">
    <name type="scientific">Halorientalis pallida</name>
    <dbReference type="NCBI Taxonomy" id="2479928"/>
    <lineage>
        <taxon>Archaea</taxon>
        <taxon>Methanobacteriati</taxon>
        <taxon>Methanobacteriota</taxon>
        <taxon>Stenosarchaea group</taxon>
        <taxon>Halobacteria</taxon>
        <taxon>Halobacteriales</taxon>
        <taxon>Haloarculaceae</taxon>
        <taxon>Halorientalis</taxon>
    </lineage>
</organism>
<feature type="region of interest" description="Disordered" evidence="4">
    <location>
        <begin position="145"/>
        <end position="165"/>
    </location>
</feature>
<evidence type="ECO:0000256" key="4">
    <source>
        <dbReference type="SAM" id="MobiDB-lite"/>
    </source>
</evidence>
<evidence type="ECO:0000313" key="6">
    <source>
        <dbReference type="EMBL" id="RXK46608.1"/>
    </source>
</evidence>
<dbReference type="InterPro" id="IPR022648">
    <property type="entry name" value="Pr_cel_nuc_antig_N"/>
</dbReference>